<dbReference type="Proteomes" id="UP000077521">
    <property type="component" value="Unassembled WGS sequence"/>
</dbReference>
<dbReference type="InterPro" id="IPR036291">
    <property type="entry name" value="NAD(P)-bd_dom_sf"/>
</dbReference>
<comment type="similarity">
    <text evidence="2">Belongs to the D-isomer specific 2-hydroxyacid dehydrogenase family.</text>
</comment>
<gene>
    <name evidence="5" type="ORF">A4X13_0g5239</name>
</gene>
<dbReference type="InterPro" id="IPR006139">
    <property type="entry name" value="D-isomer_2_OHA_DH_cat_dom"/>
</dbReference>
<dbReference type="GO" id="GO:0051287">
    <property type="term" value="F:NAD binding"/>
    <property type="evidence" value="ECO:0007669"/>
    <property type="project" value="InterPro"/>
</dbReference>
<evidence type="ECO:0000259" key="4">
    <source>
        <dbReference type="Pfam" id="PF02826"/>
    </source>
</evidence>
<dbReference type="GO" id="GO:0005829">
    <property type="term" value="C:cytosol"/>
    <property type="evidence" value="ECO:0007669"/>
    <property type="project" value="TreeGrafter"/>
</dbReference>
<dbReference type="InterPro" id="IPR006140">
    <property type="entry name" value="D-isomer_DH_NAD-bd"/>
</dbReference>
<dbReference type="Pfam" id="PF00389">
    <property type="entry name" value="2-Hacid_dh"/>
    <property type="match status" value="1"/>
</dbReference>
<reference evidence="5" key="2">
    <citation type="journal article" date="2019" name="IMA Fungus">
        <title>Genome sequencing and comparison of five Tilletia species to identify candidate genes for the detection of regulated species infecting wheat.</title>
        <authorList>
            <person name="Nguyen H.D.T."/>
            <person name="Sultana T."/>
            <person name="Kesanakurti P."/>
            <person name="Hambleton S."/>
        </authorList>
    </citation>
    <scope>NUCLEOTIDE SEQUENCE</scope>
    <source>
        <strain evidence="5">DAOMC 236416</strain>
    </source>
</reference>
<dbReference type="InterPro" id="IPR050223">
    <property type="entry name" value="D-isomer_2-hydroxyacid_DH"/>
</dbReference>
<dbReference type="SUPFAM" id="SSF51735">
    <property type="entry name" value="NAD(P)-binding Rossmann-fold domains"/>
    <property type="match status" value="1"/>
</dbReference>
<comment type="caution">
    <text evidence="5">The sequence shown here is derived from an EMBL/GenBank/DDBJ whole genome shotgun (WGS) entry which is preliminary data.</text>
</comment>
<feature type="domain" description="D-isomer specific 2-hydroxyacid dehydrogenase catalytic" evidence="3">
    <location>
        <begin position="35"/>
        <end position="350"/>
    </location>
</feature>
<dbReference type="Gene3D" id="3.40.50.720">
    <property type="entry name" value="NAD(P)-binding Rossmann-like Domain"/>
    <property type="match status" value="2"/>
</dbReference>
<keyword evidence="6" id="KW-1185">Reference proteome</keyword>
<dbReference type="PANTHER" id="PTHR10996">
    <property type="entry name" value="2-HYDROXYACID DEHYDROGENASE-RELATED"/>
    <property type="match status" value="1"/>
</dbReference>
<protein>
    <recommendedName>
        <fullName evidence="7">Glycerate dehydrogenase</fullName>
    </recommendedName>
</protein>
<feature type="domain" description="D-isomer specific 2-hydroxyacid dehydrogenase NAD-binding" evidence="4">
    <location>
        <begin position="219"/>
        <end position="331"/>
    </location>
</feature>
<dbReference type="GO" id="GO:0030267">
    <property type="term" value="F:glyoxylate reductase (NADPH) activity"/>
    <property type="evidence" value="ECO:0007669"/>
    <property type="project" value="TreeGrafter"/>
</dbReference>
<reference evidence="5" key="1">
    <citation type="submission" date="2016-04" db="EMBL/GenBank/DDBJ databases">
        <authorList>
            <person name="Nguyen H.D."/>
            <person name="Samba Siva P."/>
            <person name="Cullis J."/>
            <person name="Levesque C.A."/>
            <person name="Hambleton S."/>
        </authorList>
    </citation>
    <scope>NUCLEOTIDE SEQUENCE</scope>
    <source>
        <strain evidence="5">DAOMC 236416</strain>
    </source>
</reference>
<evidence type="ECO:0000256" key="2">
    <source>
        <dbReference type="RuleBase" id="RU003719"/>
    </source>
</evidence>
<name>A0A177TXX7_9BASI</name>
<keyword evidence="1 2" id="KW-0560">Oxidoreductase</keyword>
<organism evidence="5 6">
    <name type="scientific">Tilletia indica</name>
    <dbReference type="NCBI Taxonomy" id="43049"/>
    <lineage>
        <taxon>Eukaryota</taxon>
        <taxon>Fungi</taxon>
        <taxon>Dikarya</taxon>
        <taxon>Basidiomycota</taxon>
        <taxon>Ustilaginomycotina</taxon>
        <taxon>Exobasidiomycetes</taxon>
        <taxon>Tilletiales</taxon>
        <taxon>Tilletiaceae</taxon>
        <taxon>Tilletia</taxon>
    </lineage>
</organism>
<evidence type="ECO:0008006" key="7">
    <source>
        <dbReference type="Google" id="ProtNLM"/>
    </source>
</evidence>
<evidence type="ECO:0000313" key="5">
    <source>
        <dbReference type="EMBL" id="KAE8249366.1"/>
    </source>
</evidence>
<dbReference type="SUPFAM" id="SSF52283">
    <property type="entry name" value="Formate/glycerate dehydrogenase catalytic domain-like"/>
    <property type="match status" value="1"/>
</dbReference>
<dbReference type="AlphaFoldDB" id="A0A177TXX7"/>
<dbReference type="GO" id="GO:0016618">
    <property type="term" value="F:hydroxypyruvate reductase [NAD(P)H] activity"/>
    <property type="evidence" value="ECO:0007669"/>
    <property type="project" value="TreeGrafter"/>
</dbReference>
<evidence type="ECO:0000256" key="1">
    <source>
        <dbReference type="ARBA" id="ARBA00023002"/>
    </source>
</evidence>
<evidence type="ECO:0000313" key="6">
    <source>
        <dbReference type="Proteomes" id="UP000077521"/>
    </source>
</evidence>
<dbReference type="EMBL" id="LWDF02000392">
    <property type="protein sequence ID" value="KAE8249366.1"/>
    <property type="molecule type" value="Genomic_DNA"/>
</dbReference>
<dbReference type="PANTHER" id="PTHR10996:SF277">
    <property type="entry name" value="GLYOXYLATE REDUCTASE_HYDROXYPYRUVATE REDUCTASE"/>
    <property type="match status" value="1"/>
</dbReference>
<sequence>MSASLLPKVVLTRASLPSSLLRQAHEAKLINLIAYDDSSEGASRDWLLLNARDAHALVIFLSDTIDAELIDQAGPQLKVVSTMSVGVDHIDVGLLQEKGIKIGYTPTVLNEAVAELSLNLALMSTRNFSRALSVVAKGEWGSHPWTPLAFCGPSLRGKTIGFYGFGAIAQSIVLLLPPFHPRTILYTISRPTPFDPSLSDDRWKVLRNGGWQYVAEMRTKAKMPEIEIRNVPDLHELASQVDVLFVMASLNPSTKHAINAEVLSKMRPDAHLINTSRGPLVDTFALAGALRQDKIAGAGLDVLEGEPNIPASHPLLAEDVQDRVVLLPHIGSATNEARRDMADWAARNALGGLGVSKEEHGQNNGEKWTMPAEYGA</sequence>
<accession>A0A177TXX7</accession>
<feature type="domain" description="D-isomer specific 2-hydroxyacid dehydrogenase NAD-binding" evidence="4">
    <location>
        <begin position="119"/>
        <end position="191"/>
    </location>
</feature>
<dbReference type="Pfam" id="PF02826">
    <property type="entry name" value="2-Hacid_dh_C"/>
    <property type="match status" value="2"/>
</dbReference>
<evidence type="ECO:0000259" key="3">
    <source>
        <dbReference type="Pfam" id="PF00389"/>
    </source>
</evidence>
<proteinExistence type="inferred from homology"/>